<evidence type="ECO:0000313" key="4">
    <source>
        <dbReference type="WBParaSite" id="Hba_20673"/>
    </source>
</evidence>
<dbReference type="InterPro" id="IPR032675">
    <property type="entry name" value="LRR_dom_sf"/>
</dbReference>
<dbReference type="InterPro" id="IPR020825">
    <property type="entry name" value="Phe-tRNA_synthase-like_B3/B4"/>
</dbReference>
<evidence type="ECO:0000313" key="3">
    <source>
        <dbReference type="Proteomes" id="UP000095283"/>
    </source>
</evidence>
<keyword evidence="3" id="KW-1185">Reference proteome</keyword>
<dbReference type="PANTHER" id="PTHR48051:SF1">
    <property type="entry name" value="RAS SUPPRESSOR PROTEIN 1"/>
    <property type="match status" value="1"/>
</dbReference>
<keyword evidence="2" id="KW-0677">Repeat</keyword>
<dbReference type="PRINTS" id="PR00019">
    <property type="entry name" value="LEURICHRPT"/>
</dbReference>
<organism evidence="3 4">
    <name type="scientific">Heterorhabditis bacteriophora</name>
    <name type="common">Entomopathogenic nematode worm</name>
    <dbReference type="NCBI Taxonomy" id="37862"/>
    <lineage>
        <taxon>Eukaryota</taxon>
        <taxon>Metazoa</taxon>
        <taxon>Ecdysozoa</taxon>
        <taxon>Nematoda</taxon>
        <taxon>Chromadorea</taxon>
        <taxon>Rhabditida</taxon>
        <taxon>Rhabditina</taxon>
        <taxon>Rhabditomorpha</taxon>
        <taxon>Strongyloidea</taxon>
        <taxon>Heterorhabditidae</taxon>
        <taxon>Heterorhabditis</taxon>
    </lineage>
</organism>
<dbReference type="Proteomes" id="UP000095283">
    <property type="component" value="Unplaced"/>
</dbReference>
<proteinExistence type="predicted"/>
<reference evidence="4" key="1">
    <citation type="submission" date="2016-11" db="UniProtKB">
        <authorList>
            <consortium name="WormBaseParasite"/>
        </authorList>
    </citation>
    <scope>IDENTIFICATION</scope>
</reference>
<dbReference type="SMART" id="SM00364">
    <property type="entry name" value="LRR_BAC"/>
    <property type="match status" value="3"/>
</dbReference>
<dbReference type="SUPFAM" id="SSF52058">
    <property type="entry name" value="L domain-like"/>
    <property type="match status" value="1"/>
</dbReference>
<dbReference type="InterPro" id="IPR050216">
    <property type="entry name" value="LRR_domain-containing"/>
</dbReference>
<dbReference type="GO" id="GO:0005737">
    <property type="term" value="C:cytoplasm"/>
    <property type="evidence" value="ECO:0007669"/>
    <property type="project" value="TreeGrafter"/>
</dbReference>
<sequence>MVSLTEWPEVESVVREHRLELVLKNIDGKQRHPNINDEEFQNAIFSKNCMLNFLSLTACNLSQIFPSISNCSSLTKLVVDRNILKEIPDSVGSLCKLTFIDLSCNELTTLPSSFSDLIKLETIIISGNKIISSLSLLENLKNLNLSNNELHLLPSPIEKLERIKVLDLSQNPFKDGRFRKLANDKRARVSAIITYLVKNVPKALNSDGTSEAKENVSKDVAHVDLIEICIGISEYSVKRLNSVVPIRPHLVCCVVKNLDFSGDNFKKFISIQTKLHSSICGNRTVAAIGTHEMNSIQPPLTYLALPADELHVRVRSENDDLLSVYPDINDLPKLSVRRVYVS</sequence>
<dbReference type="Pfam" id="PF13855">
    <property type="entry name" value="LRR_8"/>
    <property type="match status" value="1"/>
</dbReference>
<dbReference type="Pfam" id="PF00560">
    <property type="entry name" value="LRR_1"/>
    <property type="match status" value="1"/>
</dbReference>
<dbReference type="AlphaFoldDB" id="A0A1I7XSG1"/>
<dbReference type="Gene3D" id="3.80.10.10">
    <property type="entry name" value="Ribonuclease Inhibitor"/>
    <property type="match status" value="2"/>
</dbReference>
<dbReference type="Gene3D" id="3.50.40.10">
    <property type="entry name" value="Phenylalanyl-trna Synthetase, Chain B, domain 3"/>
    <property type="match status" value="1"/>
</dbReference>
<evidence type="ECO:0000256" key="2">
    <source>
        <dbReference type="ARBA" id="ARBA00022737"/>
    </source>
</evidence>
<protein>
    <submittedName>
        <fullName evidence="4">Leucine-rich repeat-containing protein 47</fullName>
    </submittedName>
</protein>
<keyword evidence="1" id="KW-0433">Leucine-rich repeat</keyword>
<dbReference type="InterPro" id="IPR001611">
    <property type="entry name" value="Leu-rich_rpt"/>
</dbReference>
<dbReference type="PROSITE" id="PS51450">
    <property type="entry name" value="LRR"/>
    <property type="match status" value="1"/>
</dbReference>
<name>A0A1I7XSG1_HETBA</name>
<accession>A0A1I7XSG1</accession>
<dbReference type="PANTHER" id="PTHR48051">
    <property type="match status" value="1"/>
</dbReference>
<evidence type="ECO:0000256" key="1">
    <source>
        <dbReference type="ARBA" id="ARBA00022614"/>
    </source>
</evidence>
<dbReference type="WBParaSite" id="Hba_20673">
    <property type="protein sequence ID" value="Hba_20673"/>
    <property type="gene ID" value="Hba_20673"/>
</dbReference>